<dbReference type="GO" id="GO:0019171">
    <property type="term" value="F:(3R)-hydroxyacyl-[acyl-carrier-protein] dehydratase activity"/>
    <property type="evidence" value="ECO:0007669"/>
    <property type="project" value="TreeGrafter"/>
</dbReference>
<dbReference type="GO" id="GO:0005835">
    <property type="term" value="C:fatty acid synthase complex"/>
    <property type="evidence" value="ECO:0007669"/>
    <property type="project" value="InterPro"/>
</dbReference>
<dbReference type="PANTHER" id="PTHR43437">
    <property type="entry name" value="HYDROXYACYL-THIOESTER DEHYDRATASE TYPE 2, MITOCHONDRIAL-RELATED"/>
    <property type="match status" value="1"/>
</dbReference>
<gene>
    <name evidence="3" type="ORF">C0029_03030</name>
</gene>
<dbReference type="AlphaFoldDB" id="A0AAP8SPG9"/>
<name>A0AAP8SPG9_9GAMM</name>
<evidence type="ECO:0000259" key="2">
    <source>
        <dbReference type="Pfam" id="PF01575"/>
    </source>
</evidence>
<dbReference type="RefSeq" id="WP_084200377.1">
    <property type="nucleotide sequence ID" value="NZ_BMYL01000001.1"/>
</dbReference>
<keyword evidence="1" id="KW-0456">Lyase</keyword>
<accession>A0AAP8SPG9</accession>
<comment type="caution">
    <text evidence="3">The sequence shown here is derived from an EMBL/GenBank/DDBJ whole genome shotgun (WGS) entry which is preliminary data.</text>
</comment>
<evidence type="ECO:0000313" key="3">
    <source>
        <dbReference type="EMBL" id="PLW87571.1"/>
    </source>
</evidence>
<dbReference type="Pfam" id="PF01575">
    <property type="entry name" value="MaoC_dehydratas"/>
    <property type="match status" value="1"/>
</dbReference>
<dbReference type="PANTHER" id="PTHR43437:SF3">
    <property type="entry name" value="HYDROXYACYL-THIOESTER DEHYDRATASE TYPE 2, MITOCHONDRIAL"/>
    <property type="match status" value="1"/>
</dbReference>
<dbReference type="GO" id="GO:0006633">
    <property type="term" value="P:fatty acid biosynthetic process"/>
    <property type="evidence" value="ECO:0007669"/>
    <property type="project" value="InterPro"/>
</dbReference>
<evidence type="ECO:0000256" key="1">
    <source>
        <dbReference type="ARBA" id="ARBA00023239"/>
    </source>
</evidence>
<organism evidence="3 4">
    <name type="scientific">Halioglobus japonicus</name>
    <dbReference type="NCBI Taxonomy" id="930805"/>
    <lineage>
        <taxon>Bacteria</taxon>
        <taxon>Pseudomonadati</taxon>
        <taxon>Pseudomonadota</taxon>
        <taxon>Gammaproteobacteria</taxon>
        <taxon>Cellvibrionales</taxon>
        <taxon>Halieaceae</taxon>
        <taxon>Halioglobus</taxon>
    </lineage>
</organism>
<dbReference type="InterPro" id="IPR029069">
    <property type="entry name" value="HotDog_dom_sf"/>
</dbReference>
<feature type="domain" description="MaoC-like" evidence="2">
    <location>
        <begin position="18"/>
        <end position="115"/>
    </location>
</feature>
<dbReference type="CDD" id="cd03449">
    <property type="entry name" value="R_hydratase"/>
    <property type="match status" value="1"/>
</dbReference>
<dbReference type="InterPro" id="IPR002539">
    <property type="entry name" value="MaoC-like_dom"/>
</dbReference>
<protein>
    <submittedName>
        <fullName evidence="3">3-hydroxybutyryl-CoA dehydratase</fullName>
    </submittedName>
</protein>
<dbReference type="FunFam" id="3.10.129.10:FF:000042">
    <property type="entry name" value="MaoC domain protein dehydratase"/>
    <property type="match status" value="1"/>
</dbReference>
<dbReference type="Proteomes" id="UP000235162">
    <property type="component" value="Unassembled WGS sequence"/>
</dbReference>
<dbReference type="InterPro" id="IPR050965">
    <property type="entry name" value="UPF0336/Enoyl-CoA_hydratase"/>
</dbReference>
<dbReference type="EMBL" id="PKUR01000001">
    <property type="protein sequence ID" value="PLW87571.1"/>
    <property type="molecule type" value="Genomic_DNA"/>
</dbReference>
<proteinExistence type="predicted"/>
<dbReference type="KEGG" id="hja:BST95_15155"/>
<dbReference type="Gene3D" id="3.10.129.10">
    <property type="entry name" value="Hotdog Thioesterase"/>
    <property type="match status" value="1"/>
</dbReference>
<dbReference type="PRINTS" id="PR01483">
    <property type="entry name" value="FASYNTHASE"/>
</dbReference>
<sequence>MSTLTNFTYDEITIGQTASYSKQVTELDIQLFAAVSGDVNPLHLDPDFAASTRFGERIAHGMLTASVISAALAMKLPGPGCIFMEQSLKFRLPVKIGDEVRVELEVVDTGERRKTLIIDNKVYNQDGKLVLTGTSTVIAPSEKLQLPVPATPIATVSGG</sequence>
<dbReference type="GO" id="GO:0004312">
    <property type="term" value="F:fatty acid synthase activity"/>
    <property type="evidence" value="ECO:0007669"/>
    <property type="project" value="InterPro"/>
</dbReference>
<keyword evidence="4" id="KW-1185">Reference proteome</keyword>
<dbReference type="SUPFAM" id="SSF54637">
    <property type="entry name" value="Thioesterase/thiol ester dehydrase-isomerase"/>
    <property type="match status" value="1"/>
</dbReference>
<dbReference type="InterPro" id="IPR003965">
    <property type="entry name" value="Fatty_acid_synthase"/>
</dbReference>
<evidence type="ECO:0000313" key="4">
    <source>
        <dbReference type="Proteomes" id="UP000235162"/>
    </source>
</evidence>
<reference evidence="3 4" key="1">
    <citation type="submission" date="2018-01" db="EMBL/GenBank/DDBJ databases">
        <title>The draft genome sequence of Halioglobus japonicus S1-36.</title>
        <authorList>
            <person name="Du Z.-J."/>
            <person name="Shi M.-J."/>
        </authorList>
    </citation>
    <scope>NUCLEOTIDE SEQUENCE [LARGE SCALE GENOMIC DNA]</scope>
    <source>
        <strain evidence="3 4">S1-36</strain>
    </source>
</reference>